<keyword evidence="1" id="KW-0472">Membrane</keyword>
<feature type="transmembrane region" description="Helical" evidence="1">
    <location>
        <begin position="20"/>
        <end position="42"/>
    </location>
</feature>
<feature type="transmembrane region" description="Helical" evidence="1">
    <location>
        <begin position="72"/>
        <end position="90"/>
    </location>
</feature>
<keyword evidence="1" id="KW-1133">Transmembrane helix</keyword>
<dbReference type="EMBL" id="MHSW01000020">
    <property type="protein sequence ID" value="OHA51622.1"/>
    <property type="molecule type" value="Genomic_DNA"/>
</dbReference>
<organism evidence="2 3">
    <name type="scientific">Candidatus Terrybacteria bacterium RIFCSPLOWO2_01_FULL_40_23</name>
    <dbReference type="NCBI Taxonomy" id="1802366"/>
    <lineage>
        <taxon>Bacteria</taxon>
        <taxon>Candidatus Terryibacteriota</taxon>
    </lineage>
</organism>
<keyword evidence="1" id="KW-0812">Transmembrane</keyword>
<dbReference type="Proteomes" id="UP000176951">
    <property type="component" value="Unassembled WGS sequence"/>
</dbReference>
<feature type="transmembrane region" description="Helical" evidence="1">
    <location>
        <begin position="49"/>
        <end position="66"/>
    </location>
</feature>
<dbReference type="InterPro" id="IPR024414">
    <property type="entry name" value="Uncharacterised_PrgI"/>
</dbReference>
<comment type="caution">
    <text evidence="2">The sequence shown here is derived from an EMBL/GenBank/DDBJ whole genome shotgun (WGS) entry which is preliminary data.</text>
</comment>
<evidence type="ECO:0000313" key="2">
    <source>
        <dbReference type="EMBL" id="OHA51622.1"/>
    </source>
</evidence>
<accession>A0A1G2PVL7</accession>
<evidence type="ECO:0008006" key="4">
    <source>
        <dbReference type="Google" id="ProtNLM"/>
    </source>
</evidence>
<dbReference type="Pfam" id="PF12666">
    <property type="entry name" value="PrgI"/>
    <property type="match status" value="1"/>
</dbReference>
<reference evidence="2 3" key="1">
    <citation type="journal article" date="2016" name="Nat. Commun.">
        <title>Thousands of microbial genomes shed light on interconnected biogeochemical processes in an aquifer system.</title>
        <authorList>
            <person name="Anantharaman K."/>
            <person name="Brown C.T."/>
            <person name="Hug L.A."/>
            <person name="Sharon I."/>
            <person name="Castelle C.J."/>
            <person name="Probst A.J."/>
            <person name="Thomas B.C."/>
            <person name="Singh A."/>
            <person name="Wilkins M.J."/>
            <person name="Karaoz U."/>
            <person name="Brodie E.L."/>
            <person name="Williams K.H."/>
            <person name="Hubbard S.S."/>
            <person name="Banfield J.F."/>
        </authorList>
    </citation>
    <scope>NUCLEOTIDE SEQUENCE [LARGE SCALE GENOMIC DNA]</scope>
</reference>
<protein>
    <recommendedName>
        <fullName evidence="4">PrgI family protein</fullName>
    </recommendedName>
</protein>
<name>A0A1G2PVL7_9BACT</name>
<sequence>MSQAKVPKFIDVQDKVVDGLTIWQVIDLATAGVIAAICFVLLKGAVGQIIAFFAVVVGVCFAFIKVNERPFSVFIMAAFSFVINPKRYSWQKERPKIKIREHKIAPLPARNVNQELTVQKIKALATALDIEENIRR</sequence>
<evidence type="ECO:0000256" key="1">
    <source>
        <dbReference type="SAM" id="Phobius"/>
    </source>
</evidence>
<gene>
    <name evidence="2" type="ORF">A3A97_04380</name>
</gene>
<dbReference type="AlphaFoldDB" id="A0A1G2PVL7"/>
<evidence type="ECO:0000313" key="3">
    <source>
        <dbReference type="Proteomes" id="UP000176951"/>
    </source>
</evidence>
<proteinExistence type="predicted"/>